<sequence>MEKTLLLVLEVVLLVLVDLPCCLPEIIDPRAVAAKEDQSAYNKQRQVKRCSQQGDCRTKYGGFCFNILSDPNPVSETPRAIVGAASGVQANVASLSPREKVGAEKNAGKTNSLCPYCNPYCQCCQSCKPTHCKGRCVSHPDLCDEAKEYVEGVCEGKLGSKCTCCVTCEPDIGCEKSGGQCVTADEECPCGFWPSPYFGCTNGSKKCKCCTPCPPSHTCLEGIETGRCVPDEPYCNGYDEYISDEACCQGRCSCCKTCQPDRACVTEQGNCYKKEIGCGPGMMASRKGKCTSDNCVCCIPEPCPNSCNCTEGPNPGRCVAKPFTVQYNEYPSEERCIGRKCSCYKTCMPDPLCSAVNGTCFTTSTGCARGLVPSKTGTCNSENCICCVERQCSLSKDCAFGEESGRCENDKEMCSSPGEYISEEKLCEEDGCFCCKKCQPDTSCERVRGTCFGTREGCGPGFKKSEVGRCKNPEHCVCCELDVDCVLTKDCRSKGDSGRCEVYKENCSSLGEYISEDTPCEGNEGCFCCKTCEPDTSCTKSGGKCYVAKYGCPEGFSVNQNGRCKNSPTCICCSRDFSKG</sequence>
<gene>
    <name evidence="2" type="ORF">O3P69_007324</name>
</gene>
<dbReference type="Proteomes" id="UP001487740">
    <property type="component" value="Unassembled WGS sequence"/>
</dbReference>
<organism evidence="2 3">
    <name type="scientific">Scylla paramamosain</name>
    <name type="common">Mud crab</name>
    <dbReference type="NCBI Taxonomy" id="85552"/>
    <lineage>
        <taxon>Eukaryota</taxon>
        <taxon>Metazoa</taxon>
        <taxon>Ecdysozoa</taxon>
        <taxon>Arthropoda</taxon>
        <taxon>Crustacea</taxon>
        <taxon>Multicrustacea</taxon>
        <taxon>Malacostraca</taxon>
        <taxon>Eumalacostraca</taxon>
        <taxon>Eucarida</taxon>
        <taxon>Decapoda</taxon>
        <taxon>Pleocyemata</taxon>
        <taxon>Brachyura</taxon>
        <taxon>Eubrachyura</taxon>
        <taxon>Portunoidea</taxon>
        <taxon>Portunidae</taxon>
        <taxon>Portuninae</taxon>
        <taxon>Scylla</taxon>
    </lineage>
</organism>
<evidence type="ECO:0000313" key="3">
    <source>
        <dbReference type="Proteomes" id="UP001487740"/>
    </source>
</evidence>
<comment type="caution">
    <text evidence="2">The sequence shown here is derived from an EMBL/GenBank/DDBJ whole genome shotgun (WGS) entry which is preliminary data.</text>
</comment>
<feature type="signal peptide" evidence="1">
    <location>
        <begin position="1"/>
        <end position="24"/>
    </location>
</feature>
<accession>A0AAW0V3Z7</accession>
<reference evidence="2 3" key="1">
    <citation type="submission" date="2023-03" db="EMBL/GenBank/DDBJ databases">
        <title>High-quality genome of Scylla paramamosain provides insights in environmental adaptation.</title>
        <authorList>
            <person name="Zhang L."/>
        </authorList>
    </citation>
    <scope>NUCLEOTIDE SEQUENCE [LARGE SCALE GENOMIC DNA]</scope>
    <source>
        <strain evidence="2">LZ_2023a</strain>
        <tissue evidence="2">Muscle</tissue>
    </source>
</reference>
<evidence type="ECO:0000313" key="2">
    <source>
        <dbReference type="EMBL" id="KAK8406670.1"/>
    </source>
</evidence>
<protein>
    <submittedName>
        <fullName evidence="2">Uncharacterized protein</fullName>
    </submittedName>
</protein>
<dbReference type="AlphaFoldDB" id="A0AAW0V3Z7"/>
<feature type="chain" id="PRO_5044001931" evidence="1">
    <location>
        <begin position="25"/>
        <end position="580"/>
    </location>
</feature>
<evidence type="ECO:0000256" key="1">
    <source>
        <dbReference type="SAM" id="SignalP"/>
    </source>
</evidence>
<proteinExistence type="predicted"/>
<dbReference type="EMBL" id="JARAKH010000002">
    <property type="protein sequence ID" value="KAK8406670.1"/>
    <property type="molecule type" value="Genomic_DNA"/>
</dbReference>
<name>A0AAW0V3Z7_SCYPA</name>
<keyword evidence="3" id="KW-1185">Reference proteome</keyword>
<keyword evidence="1" id="KW-0732">Signal</keyword>